<keyword evidence="8" id="KW-0256">Endoplasmic reticulum</keyword>
<dbReference type="InterPro" id="IPR002401">
    <property type="entry name" value="Cyt_P450_E_grp-I"/>
</dbReference>
<evidence type="ECO:0000256" key="4">
    <source>
        <dbReference type="ARBA" id="ARBA00010617"/>
    </source>
</evidence>
<feature type="chain" id="PRO_5028429707" description="unspecific monooxygenase" evidence="16">
    <location>
        <begin position="26"/>
        <end position="431"/>
    </location>
</feature>
<keyword evidence="11 14" id="KW-0408">Iron</keyword>
<dbReference type="PRINTS" id="PR00463">
    <property type="entry name" value="EP450I"/>
</dbReference>
<comment type="similarity">
    <text evidence="4 15">Belongs to the cytochrome P450 family.</text>
</comment>
<dbReference type="Gene3D" id="1.10.630.10">
    <property type="entry name" value="Cytochrome P450"/>
    <property type="match status" value="2"/>
</dbReference>
<protein>
    <recommendedName>
        <fullName evidence="5">unspecific monooxygenase</fullName>
        <ecNumber evidence="5">1.14.14.1</ecNumber>
    </recommendedName>
</protein>
<keyword evidence="6 14" id="KW-0349">Heme</keyword>
<dbReference type="GO" id="GO:0005789">
    <property type="term" value="C:endoplasmic reticulum membrane"/>
    <property type="evidence" value="ECO:0007669"/>
    <property type="project" value="UniProtKB-SubCell"/>
</dbReference>
<dbReference type="GO" id="GO:0020037">
    <property type="term" value="F:heme binding"/>
    <property type="evidence" value="ECO:0007669"/>
    <property type="project" value="InterPro"/>
</dbReference>
<keyword evidence="9" id="KW-0492">Microsome</keyword>
<dbReference type="InterPro" id="IPR050182">
    <property type="entry name" value="Cytochrome_P450_fam2"/>
</dbReference>
<evidence type="ECO:0000256" key="13">
    <source>
        <dbReference type="ARBA" id="ARBA00023136"/>
    </source>
</evidence>
<keyword evidence="7 14" id="KW-0479">Metal-binding</keyword>
<evidence type="ECO:0000313" key="17">
    <source>
        <dbReference type="Proteomes" id="UP000515131"/>
    </source>
</evidence>
<keyword evidence="16" id="KW-0732">Signal</keyword>
<organism evidence="17 18">
    <name type="scientific">Puma concolor</name>
    <name type="common">Mountain lion</name>
    <name type="synonym">Felis concolor</name>
    <dbReference type="NCBI Taxonomy" id="9696"/>
    <lineage>
        <taxon>Eukaryota</taxon>
        <taxon>Metazoa</taxon>
        <taxon>Chordata</taxon>
        <taxon>Craniata</taxon>
        <taxon>Vertebrata</taxon>
        <taxon>Euteleostomi</taxon>
        <taxon>Mammalia</taxon>
        <taxon>Eutheria</taxon>
        <taxon>Laurasiatheria</taxon>
        <taxon>Carnivora</taxon>
        <taxon>Feliformia</taxon>
        <taxon>Felidae</taxon>
        <taxon>Felinae</taxon>
        <taxon>Puma</taxon>
    </lineage>
</organism>
<dbReference type="SUPFAM" id="SSF48264">
    <property type="entry name" value="Cytochrome P450"/>
    <property type="match status" value="1"/>
</dbReference>
<dbReference type="Proteomes" id="UP000515131">
    <property type="component" value="Unplaced"/>
</dbReference>
<evidence type="ECO:0000256" key="3">
    <source>
        <dbReference type="ARBA" id="ARBA00004406"/>
    </source>
</evidence>
<dbReference type="GO" id="GO:0016712">
    <property type="term" value="F:oxidoreductase activity, acting on paired donors, with incorporation or reduction of molecular oxygen, reduced flavin or flavoprotein as one donor, and incorporation of one atom of oxygen"/>
    <property type="evidence" value="ECO:0007669"/>
    <property type="project" value="UniProtKB-EC"/>
</dbReference>
<evidence type="ECO:0000256" key="14">
    <source>
        <dbReference type="PIRSR" id="PIRSR602401-1"/>
    </source>
</evidence>
<evidence type="ECO:0000256" key="5">
    <source>
        <dbReference type="ARBA" id="ARBA00012109"/>
    </source>
</evidence>
<dbReference type="PANTHER" id="PTHR24300:SF423">
    <property type="entry name" value="CYTOCHROME P450 2C18"/>
    <property type="match status" value="1"/>
</dbReference>
<dbReference type="InterPro" id="IPR036396">
    <property type="entry name" value="Cyt_P450_sf"/>
</dbReference>
<dbReference type="RefSeq" id="XP_025773654.1">
    <property type="nucleotide sequence ID" value="XM_025917869.1"/>
</dbReference>
<reference evidence="18" key="1">
    <citation type="submission" date="2025-08" db="UniProtKB">
        <authorList>
            <consortium name="RefSeq"/>
        </authorList>
    </citation>
    <scope>IDENTIFICATION</scope>
    <source>
        <tissue evidence="18">Blood</tissue>
    </source>
</reference>
<evidence type="ECO:0000256" key="15">
    <source>
        <dbReference type="RuleBase" id="RU000461"/>
    </source>
</evidence>
<evidence type="ECO:0000256" key="12">
    <source>
        <dbReference type="ARBA" id="ARBA00023033"/>
    </source>
</evidence>
<feature type="binding site" description="axial binding residue" evidence="14">
    <location>
        <position position="376"/>
    </location>
    <ligand>
        <name>heme</name>
        <dbReference type="ChEBI" id="CHEBI:30413"/>
    </ligand>
    <ligandPart>
        <name>Fe</name>
        <dbReference type="ChEBI" id="CHEBI:18248"/>
    </ligandPart>
</feature>
<dbReference type="GO" id="GO:0005506">
    <property type="term" value="F:iron ion binding"/>
    <property type="evidence" value="ECO:0007669"/>
    <property type="project" value="InterPro"/>
</dbReference>
<dbReference type="PANTHER" id="PTHR24300">
    <property type="entry name" value="CYTOCHROME P450 508A4-RELATED"/>
    <property type="match status" value="1"/>
</dbReference>
<dbReference type="GO" id="GO:0006805">
    <property type="term" value="P:xenobiotic metabolic process"/>
    <property type="evidence" value="ECO:0007669"/>
    <property type="project" value="TreeGrafter"/>
</dbReference>
<evidence type="ECO:0000256" key="8">
    <source>
        <dbReference type="ARBA" id="ARBA00022824"/>
    </source>
</evidence>
<evidence type="ECO:0000256" key="10">
    <source>
        <dbReference type="ARBA" id="ARBA00023002"/>
    </source>
</evidence>
<feature type="signal peptide" evidence="16">
    <location>
        <begin position="1"/>
        <end position="25"/>
    </location>
</feature>
<evidence type="ECO:0000256" key="7">
    <source>
        <dbReference type="ARBA" id="ARBA00022723"/>
    </source>
</evidence>
<dbReference type="FunFam" id="1.10.630.10:FF:000238">
    <property type="entry name" value="Cytochrome P450 2A6"/>
    <property type="match status" value="2"/>
</dbReference>
<dbReference type="GeneID" id="112854419"/>
<evidence type="ECO:0000256" key="6">
    <source>
        <dbReference type="ARBA" id="ARBA00022617"/>
    </source>
</evidence>
<proteinExistence type="inferred from homology"/>
<dbReference type="EC" id="1.14.14.1" evidence="5"/>
<gene>
    <name evidence="18" type="primary">LOC112854419</name>
</gene>
<comment type="cofactor">
    <cofactor evidence="1 14">
        <name>heme</name>
        <dbReference type="ChEBI" id="CHEBI:30413"/>
    </cofactor>
</comment>
<dbReference type="InterPro" id="IPR017972">
    <property type="entry name" value="Cyt_P450_CS"/>
</dbReference>
<dbReference type="GO" id="GO:0006082">
    <property type="term" value="P:organic acid metabolic process"/>
    <property type="evidence" value="ECO:0007669"/>
    <property type="project" value="TreeGrafter"/>
</dbReference>
<dbReference type="InterPro" id="IPR001128">
    <property type="entry name" value="Cyt_P450"/>
</dbReference>
<evidence type="ECO:0000313" key="18">
    <source>
        <dbReference type="RefSeq" id="XP_025773654.1"/>
    </source>
</evidence>
<dbReference type="PRINTS" id="PR00385">
    <property type="entry name" value="P450"/>
</dbReference>
<keyword evidence="10 15" id="KW-0560">Oxidoreductase</keyword>
<accession>A0A6P6HD14</accession>
<dbReference type="AlphaFoldDB" id="A0A6P6HD14"/>
<evidence type="ECO:0000256" key="1">
    <source>
        <dbReference type="ARBA" id="ARBA00001971"/>
    </source>
</evidence>
<evidence type="ECO:0000256" key="11">
    <source>
        <dbReference type="ARBA" id="ARBA00023004"/>
    </source>
</evidence>
<sequence>MDPLVILVLCLSCWLLLSLWKQNTGKGKLPSGPHPLPFIGNILQVDVKNIGKSLCNLSKTYGPVFTLYFGMKPAVVLHGYKAVKEALIDLGEEFSARGSFPLAERISKGHGILFTNGKRWKEMRRFCLMTLRNLGMGKSDLESRVQEEAYYLMEELRKTNALPCDPTFVLGCATCNMICSIIFQNRFDYTDQTLLGFLEKFNENVKILSSSWVQENHSQQLEFTIENLIATASDLFAAGTETTSTTLRYALLLLLKHPEVTAKIQEEIGHVIGRHRSPCMQDRSRMPYMNAVLHEIQRFIDLIPVNLPHAVTRDIKFRNYVIPKGTSVLISLTSVLRDDKEFPNPETFDPAHFLDDSGNFKKSDYFMVFSAGKRICVGESLARMELFLFLTSILQNFTLKPVVDIKDLDTTPVASGFGHIPPPYKICFVPL</sequence>
<comment type="subcellular location">
    <subcellularLocation>
        <location evidence="3">Endoplasmic reticulum membrane</location>
        <topology evidence="3">Peripheral membrane protein</topology>
    </subcellularLocation>
    <subcellularLocation>
        <location evidence="2">Microsome membrane</location>
        <topology evidence="2">Peripheral membrane protein</topology>
    </subcellularLocation>
</comment>
<evidence type="ECO:0000256" key="2">
    <source>
        <dbReference type="ARBA" id="ARBA00004174"/>
    </source>
</evidence>
<keyword evidence="17" id="KW-1185">Reference proteome</keyword>
<evidence type="ECO:0000256" key="9">
    <source>
        <dbReference type="ARBA" id="ARBA00022848"/>
    </source>
</evidence>
<dbReference type="Pfam" id="PF00067">
    <property type="entry name" value="p450"/>
    <property type="match status" value="2"/>
</dbReference>
<name>A0A6P6HD14_PUMCO</name>
<dbReference type="PROSITE" id="PS00086">
    <property type="entry name" value="CYTOCHROME_P450"/>
    <property type="match status" value="1"/>
</dbReference>
<keyword evidence="12 15" id="KW-0503">Monooxygenase</keyword>
<keyword evidence="13" id="KW-0472">Membrane</keyword>
<evidence type="ECO:0000256" key="16">
    <source>
        <dbReference type="SAM" id="SignalP"/>
    </source>
</evidence>